<dbReference type="Pfam" id="PF13673">
    <property type="entry name" value="Acetyltransf_10"/>
    <property type="match status" value="1"/>
</dbReference>
<reference evidence="8" key="1">
    <citation type="submission" date="2022-06" db="EMBL/GenBank/DDBJ databases">
        <title>Dynamics of rice microbiomes reveals core vertical transmitted seed endophytes.</title>
        <authorList>
            <person name="Liao K."/>
            <person name="Zhang X."/>
        </authorList>
    </citation>
    <scope>NUCLEOTIDE SEQUENCE</scope>
    <source>
        <strain evidence="8">JT1-17</strain>
    </source>
</reference>
<dbReference type="InterPro" id="IPR016181">
    <property type="entry name" value="Acyl_CoA_acyltransferase"/>
</dbReference>
<dbReference type="InterPro" id="IPR000182">
    <property type="entry name" value="GNAT_dom"/>
</dbReference>
<dbReference type="AlphaFoldDB" id="A0AAJ1D3T9"/>
<comment type="similarity">
    <text evidence="1">Belongs to the acetyltransferase family. GNAT subfamily.</text>
</comment>
<dbReference type="PANTHER" id="PTHR36449">
    <property type="entry name" value="ACETYLTRANSFERASE-RELATED"/>
    <property type="match status" value="1"/>
</dbReference>
<dbReference type="EMBL" id="JANFVX010000020">
    <property type="protein sequence ID" value="MCW0345876.1"/>
    <property type="molecule type" value="Genomic_DNA"/>
</dbReference>
<keyword evidence="5" id="KW-0012">Acyltransferase</keyword>
<comment type="caution">
    <text evidence="8">The sequence shown here is derived from an EMBL/GenBank/DDBJ whole genome shotgun (WGS) entry which is preliminary data.</text>
</comment>
<dbReference type="PANTHER" id="PTHR36449:SF1">
    <property type="entry name" value="ACETYLTRANSFERASE"/>
    <property type="match status" value="1"/>
</dbReference>
<dbReference type="CDD" id="cd04301">
    <property type="entry name" value="NAT_SF"/>
    <property type="match status" value="1"/>
</dbReference>
<sequence length="199" mass="22471">MSESLNAQLILSEYKKGETYKGLKDFDCGDELLNHYARDFLKKNGERNNRKQFLLLDPQKNRKVVGFVSLHLDIFGREKIPEGTFLYQVPPVVPVMKLSMLAVTNEYQKNGWGSELLFVALEHAYKVAKVANDLKGVILDAKEAAVEFYKRHRFSVIETSASEQGESSTLMYLSMQDLDQVMKKLADAEASKSGDVNLG</sequence>
<gene>
    <name evidence="8" type="ORF">NB703_003969</name>
</gene>
<keyword evidence="3" id="KW-1277">Toxin-antitoxin system</keyword>
<evidence type="ECO:0000256" key="3">
    <source>
        <dbReference type="ARBA" id="ARBA00022649"/>
    </source>
</evidence>
<name>A0AAJ1D3T9_PANAN</name>
<protein>
    <recommendedName>
        <fullName evidence="7">N-acetyltransferase domain-containing protein</fullName>
    </recommendedName>
</protein>
<feature type="domain" description="N-acetyltransferase" evidence="7">
    <location>
        <begin position="9"/>
        <end position="187"/>
    </location>
</feature>
<dbReference type="GO" id="GO:0016747">
    <property type="term" value="F:acyltransferase activity, transferring groups other than amino-acyl groups"/>
    <property type="evidence" value="ECO:0007669"/>
    <property type="project" value="InterPro"/>
</dbReference>
<dbReference type="Gene3D" id="3.40.630.30">
    <property type="match status" value="1"/>
</dbReference>
<accession>A0AAJ1D3T9</accession>
<dbReference type="Proteomes" id="UP001208888">
    <property type="component" value="Unassembled WGS sequence"/>
</dbReference>
<evidence type="ECO:0000259" key="7">
    <source>
        <dbReference type="PROSITE" id="PS51186"/>
    </source>
</evidence>
<evidence type="ECO:0000256" key="4">
    <source>
        <dbReference type="ARBA" id="ARBA00022679"/>
    </source>
</evidence>
<proteinExistence type="inferred from homology"/>
<keyword evidence="4" id="KW-0808">Transferase</keyword>
<evidence type="ECO:0000313" key="8">
    <source>
        <dbReference type="EMBL" id="MCW0345876.1"/>
    </source>
</evidence>
<dbReference type="SUPFAM" id="SSF55729">
    <property type="entry name" value="Acyl-CoA N-acyltransferases (Nat)"/>
    <property type="match status" value="1"/>
</dbReference>
<evidence type="ECO:0000256" key="5">
    <source>
        <dbReference type="ARBA" id="ARBA00023315"/>
    </source>
</evidence>
<dbReference type="RefSeq" id="WP_264272178.1">
    <property type="nucleotide sequence ID" value="NZ_JANFVX010000020.1"/>
</dbReference>
<evidence type="ECO:0000256" key="1">
    <source>
        <dbReference type="ARBA" id="ARBA00009342"/>
    </source>
</evidence>
<comment type="catalytic activity">
    <reaction evidence="6">
        <text>glycyl-tRNA(Gly) + acetyl-CoA = N-acetylglycyl-tRNA(Gly) + CoA + H(+)</text>
        <dbReference type="Rhea" id="RHEA:81867"/>
        <dbReference type="Rhea" id="RHEA-COMP:9683"/>
        <dbReference type="Rhea" id="RHEA-COMP:19766"/>
        <dbReference type="ChEBI" id="CHEBI:15378"/>
        <dbReference type="ChEBI" id="CHEBI:57287"/>
        <dbReference type="ChEBI" id="CHEBI:57288"/>
        <dbReference type="ChEBI" id="CHEBI:78522"/>
        <dbReference type="ChEBI" id="CHEBI:232036"/>
    </reaction>
</comment>
<keyword evidence="2" id="KW-0678">Repressor</keyword>
<dbReference type="PROSITE" id="PS51186">
    <property type="entry name" value="GNAT"/>
    <property type="match status" value="1"/>
</dbReference>
<evidence type="ECO:0000313" key="9">
    <source>
        <dbReference type="Proteomes" id="UP001208888"/>
    </source>
</evidence>
<evidence type="ECO:0000256" key="2">
    <source>
        <dbReference type="ARBA" id="ARBA00022491"/>
    </source>
</evidence>
<evidence type="ECO:0000256" key="6">
    <source>
        <dbReference type="ARBA" id="ARBA00049880"/>
    </source>
</evidence>
<organism evidence="8 9">
    <name type="scientific">Pantoea ananas</name>
    <name type="common">Erwinia uredovora</name>
    <dbReference type="NCBI Taxonomy" id="553"/>
    <lineage>
        <taxon>Bacteria</taxon>
        <taxon>Pseudomonadati</taxon>
        <taxon>Pseudomonadota</taxon>
        <taxon>Gammaproteobacteria</taxon>
        <taxon>Enterobacterales</taxon>
        <taxon>Erwiniaceae</taxon>
        <taxon>Pantoea</taxon>
    </lineage>
</organism>